<keyword evidence="2" id="KW-1185">Reference proteome</keyword>
<dbReference type="EMBL" id="VYZN01000054">
    <property type="protein sequence ID" value="KAE9526699.1"/>
    <property type="molecule type" value="Genomic_DNA"/>
</dbReference>
<accession>A0A6G0T860</accession>
<evidence type="ECO:0008006" key="3">
    <source>
        <dbReference type="Google" id="ProtNLM"/>
    </source>
</evidence>
<reference evidence="1 2" key="1">
    <citation type="submission" date="2019-08" db="EMBL/GenBank/DDBJ databases">
        <title>The genome of the soybean aphid Biotype 1, its phylome, world population structure and adaptation to the North American continent.</title>
        <authorList>
            <person name="Giordano R."/>
            <person name="Donthu R.K."/>
            <person name="Hernandez A.G."/>
            <person name="Wright C.L."/>
            <person name="Zimin A.V."/>
        </authorList>
    </citation>
    <scope>NUCLEOTIDE SEQUENCE [LARGE SCALE GENOMIC DNA]</scope>
    <source>
        <tissue evidence="1">Whole aphids</tissue>
    </source>
</reference>
<sequence length="234" mass="26043">MSSSSIVGLHYCPLRPRDRVSSGEAATTLIWLRPKKDTRKWYAPHHQFLSENDSLLDFATSSWTTIFSASDRTFPDFLDSATLCLELASRKTGGILASTNDAMSDTVLLGYRANLRVSGKSPGPSGIPNEIIKASVVRHQRTVLQVFNDCLSALTFPPQWKIARLVLIRKGPEKPADQPSSFRPICMLDNSGVTRSEARPRWQFCAPNIVSQVAPSSVYKKFVFRPVSFLSRPD</sequence>
<dbReference type="OrthoDB" id="6625697at2759"/>
<gene>
    <name evidence="1" type="ORF">AGLY_013347</name>
</gene>
<proteinExistence type="predicted"/>
<protein>
    <recommendedName>
        <fullName evidence="3">Reverse transcriptase domain-containing protein</fullName>
    </recommendedName>
</protein>
<comment type="caution">
    <text evidence="1">The sequence shown here is derived from an EMBL/GenBank/DDBJ whole genome shotgun (WGS) entry which is preliminary data.</text>
</comment>
<dbReference type="Proteomes" id="UP000475862">
    <property type="component" value="Unassembled WGS sequence"/>
</dbReference>
<dbReference type="AlphaFoldDB" id="A0A6G0T860"/>
<organism evidence="1 2">
    <name type="scientific">Aphis glycines</name>
    <name type="common">Soybean aphid</name>
    <dbReference type="NCBI Taxonomy" id="307491"/>
    <lineage>
        <taxon>Eukaryota</taxon>
        <taxon>Metazoa</taxon>
        <taxon>Ecdysozoa</taxon>
        <taxon>Arthropoda</taxon>
        <taxon>Hexapoda</taxon>
        <taxon>Insecta</taxon>
        <taxon>Pterygota</taxon>
        <taxon>Neoptera</taxon>
        <taxon>Paraneoptera</taxon>
        <taxon>Hemiptera</taxon>
        <taxon>Sternorrhyncha</taxon>
        <taxon>Aphidomorpha</taxon>
        <taxon>Aphidoidea</taxon>
        <taxon>Aphididae</taxon>
        <taxon>Aphidini</taxon>
        <taxon>Aphis</taxon>
        <taxon>Aphis</taxon>
    </lineage>
</organism>
<evidence type="ECO:0000313" key="1">
    <source>
        <dbReference type="EMBL" id="KAE9526699.1"/>
    </source>
</evidence>
<dbReference type="PANTHER" id="PTHR19446">
    <property type="entry name" value="REVERSE TRANSCRIPTASES"/>
    <property type="match status" value="1"/>
</dbReference>
<evidence type="ECO:0000313" key="2">
    <source>
        <dbReference type="Proteomes" id="UP000475862"/>
    </source>
</evidence>
<name>A0A6G0T860_APHGL</name>